<name>A0A4R1AXK3_9BACI</name>
<keyword evidence="3" id="KW-1185">Reference proteome</keyword>
<dbReference type="PROSITE" id="PS51186">
    <property type="entry name" value="GNAT"/>
    <property type="match status" value="1"/>
</dbReference>
<dbReference type="Proteomes" id="UP000293846">
    <property type="component" value="Unassembled WGS sequence"/>
</dbReference>
<reference evidence="2 3" key="1">
    <citation type="submission" date="2019-03" db="EMBL/GenBank/DDBJ databases">
        <authorList>
            <person name="Jensen L."/>
            <person name="Storgaard J."/>
            <person name="Sulaj E."/>
            <person name="Schramm A."/>
            <person name="Marshall I.P.G."/>
        </authorList>
    </citation>
    <scope>NUCLEOTIDE SEQUENCE [LARGE SCALE GENOMIC DNA]</scope>
    <source>
        <strain evidence="2 3">2017H2G3</strain>
    </source>
</reference>
<dbReference type="CDD" id="cd04301">
    <property type="entry name" value="NAT_SF"/>
    <property type="match status" value="1"/>
</dbReference>
<dbReference type="OrthoDB" id="6382410at2"/>
<comment type="caution">
    <text evidence="2">The sequence shown here is derived from an EMBL/GenBank/DDBJ whole genome shotgun (WGS) entry which is preliminary data.</text>
</comment>
<keyword evidence="2" id="KW-0808">Transferase</keyword>
<sequence>MLSDYEVSVATSKEADHILGLLKEVAKWLKEKGIDQWGFLAGGGEDDEIRQAINNKETFIVKRDGEIVATFTLYQSQSSWDKYIWGNLNNEAVYLHRLAITRSKIGSGLGKEVLLWLETYLKKEGKNTIRLDCVGSNSKLNEFYRSNGFENVGTVDGHSMFQKNF</sequence>
<dbReference type="SUPFAM" id="SSF55729">
    <property type="entry name" value="Acyl-CoA N-acyltransferases (Nat)"/>
    <property type="match status" value="1"/>
</dbReference>
<proteinExistence type="predicted"/>
<protein>
    <submittedName>
        <fullName evidence="2">GNAT family N-acetyltransferase</fullName>
    </submittedName>
</protein>
<dbReference type="Gene3D" id="3.40.630.30">
    <property type="match status" value="1"/>
</dbReference>
<dbReference type="EMBL" id="SJTH01000046">
    <property type="protein sequence ID" value="TCJ01922.1"/>
    <property type="molecule type" value="Genomic_DNA"/>
</dbReference>
<dbReference type="Pfam" id="PF00583">
    <property type="entry name" value="Acetyltransf_1"/>
    <property type="match status" value="1"/>
</dbReference>
<evidence type="ECO:0000259" key="1">
    <source>
        <dbReference type="PROSITE" id="PS51186"/>
    </source>
</evidence>
<evidence type="ECO:0000313" key="2">
    <source>
        <dbReference type="EMBL" id="TCJ01922.1"/>
    </source>
</evidence>
<gene>
    <name evidence="2" type="ORF">E0Y62_21805</name>
</gene>
<feature type="domain" description="N-acetyltransferase" evidence="1">
    <location>
        <begin position="5"/>
        <end position="165"/>
    </location>
</feature>
<organism evidence="2 3">
    <name type="scientific">Cytobacillus praedii</name>
    <dbReference type="NCBI Taxonomy" id="1742358"/>
    <lineage>
        <taxon>Bacteria</taxon>
        <taxon>Bacillati</taxon>
        <taxon>Bacillota</taxon>
        <taxon>Bacilli</taxon>
        <taxon>Bacillales</taxon>
        <taxon>Bacillaceae</taxon>
        <taxon>Cytobacillus</taxon>
    </lineage>
</organism>
<accession>A0A4R1AXK3</accession>
<dbReference type="AlphaFoldDB" id="A0A4R1AXK3"/>
<dbReference type="InterPro" id="IPR016181">
    <property type="entry name" value="Acyl_CoA_acyltransferase"/>
</dbReference>
<dbReference type="InterPro" id="IPR000182">
    <property type="entry name" value="GNAT_dom"/>
</dbReference>
<evidence type="ECO:0000313" key="3">
    <source>
        <dbReference type="Proteomes" id="UP000293846"/>
    </source>
</evidence>
<dbReference type="GO" id="GO:0016747">
    <property type="term" value="F:acyltransferase activity, transferring groups other than amino-acyl groups"/>
    <property type="evidence" value="ECO:0007669"/>
    <property type="project" value="InterPro"/>
</dbReference>